<dbReference type="GO" id="GO:0003746">
    <property type="term" value="F:translation elongation factor activity"/>
    <property type="evidence" value="ECO:0007669"/>
    <property type="project" value="UniProtKB-KW"/>
</dbReference>
<evidence type="ECO:0000256" key="1">
    <source>
        <dbReference type="ARBA" id="ARBA00004173"/>
    </source>
</evidence>
<dbReference type="InterPro" id="IPR009000">
    <property type="entry name" value="Transl_B-barrel_sf"/>
</dbReference>
<dbReference type="NCBIfam" id="TIGR00485">
    <property type="entry name" value="EF-Tu"/>
    <property type="match status" value="1"/>
</dbReference>
<evidence type="ECO:0000256" key="5">
    <source>
        <dbReference type="ARBA" id="ARBA00022917"/>
    </source>
</evidence>
<dbReference type="GO" id="GO:0070125">
    <property type="term" value="P:mitochondrial translational elongation"/>
    <property type="evidence" value="ECO:0007669"/>
    <property type="project" value="TreeGrafter"/>
</dbReference>
<name>A0A1R1Y0M5_9FUNG</name>
<dbReference type="STRING" id="133412.A0A1R1Y0M5"/>
<dbReference type="InterPro" id="IPR041709">
    <property type="entry name" value="EF-Tu_GTP-bd"/>
</dbReference>
<dbReference type="Pfam" id="PF00106">
    <property type="entry name" value="adh_short"/>
    <property type="match status" value="1"/>
</dbReference>
<dbReference type="PRINTS" id="PR00315">
    <property type="entry name" value="ELONGATNFCT"/>
</dbReference>
<dbReference type="NCBIfam" id="TIGR00231">
    <property type="entry name" value="small_GTP"/>
    <property type="match status" value="1"/>
</dbReference>
<proteinExistence type="inferred from homology"/>
<dbReference type="GO" id="GO:0003924">
    <property type="term" value="F:GTPase activity"/>
    <property type="evidence" value="ECO:0007669"/>
    <property type="project" value="InterPro"/>
</dbReference>
<dbReference type="SUPFAM" id="SSF50465">
    <property type="entry name" value="EF-Tu/eEF-1alpha/eIF2-gamma C-terminal domain"/>
    <property type="match status" value="1"/>
</dbReference>
<comment type="caution">
    <text evidence="11">The sequence shown here is derived from an EMBL/GenBank/DDBJ whole genome shotgun (WGS) entry which is preliminary data.</text>
</comment>
<dbReference type="Gene3D" id="3.40.50.720">
    <property type="entry name" value="NAD(P)-binding Rossmann-like Domain"/>
    <property type="match status" value="1"/>
</dbReference>
<sequence length="686" mass="75434">MRITEPTLVYLTSRSESAGESAIAKVMKDSEAKRAAGVTAKYHQLDINDVDSIGKFRQDLLKEHGERCIDVLVNNAGVSDNTVEGNKGVKETIATNYYGTKRVTEQLLDLMNEKSRIVFVSSMMGELSNHSPEVQEKFSASDLQVQGLDNLMDDFVKIKCSGDDTSGYCANHYSTSKTGVTMYARILARDYASDPRGLLFVSCHPGWVKTDMGGPNAPLSVEMGVQTPIYLVTEDYNRLLAYNGMYFTRKTSKQKSNVISSSIKQSRLPALNKQTGFGRLFMSTDSKVFNREKPHVNIGTIGHVDHGKTTLTAAITKVLSEAGGAKFFDYNQIDKAPEEKARGITISTSHVEYQTANRHYAHVDCPGHADYIKNMITGAAQMDGAIIVVSASDGQMPQTREHILLAKQVGVKNIVVYVNKVDQIDDMEILEFVDMEMRELLSHYGYDGDNTPIINGSALCALEGRNPEIGSESILKLMESVDSWIPTPERDLEKPFLMPVEDVFSIAGRGTVATGRVERGVISKGAEVEIVGFGPPMKTILTGIEMFHKELDRGEAGDNMGALLRGVKREQLRRGQVIAAPGTVKSSKSFMAQIYILTKEEGGRHTPFHNNYKPQMFLRTCDVTAVLTDPKAVEGSADEEFMVMPGDNVLLRCELHTDVAIENGLRFTIREGGRTVGTGVITELLG</sequence>
<keyword evidence="3" id="KW-0547">Nucleotide-binding</keyword>
<organism evidence="11 12">
    <name type="scientific">Smittium culicis</name>
    <dbReference type="NCBI Taxonomy" id="133412"/>
    <lineage>
        <taxon>Eukaryota</taxon>
        <taxon>Fungi</taxon>
        <taxon>Fungi incertae sedis</taxon>
        <taxon>Zoopagomycota</taxon>
        <taxon>Kickxellomycotina</taxon>
        <taxon>Harpellomycetes</taxon>
        <taxon>Harpellales</taxon>
        <taxon>Legeriomycetaceae</taxon>
        <taxon>Smittium</taxon>
    </lineage>
</organism>
<dbReference type="EMBL" id="LSSN01001229">
    <property type="protein sequence ID" value="OMJ20492.1"/>
    <property type="molecule type" value="Genomic_DNA"/>
</dbReference>
<dbReference type="InterPro" id="IPR009001">
    <property type="entry name" value="Transl_elong_EF1A/Init_IF2_C"/>
</dbReference>
<dbReference type="GO" id="GO:0005525">
    <property type="term" value="F:GTP binding"/>
    <property type="evidence" value="ECO:0007669"/>
    <property type="project" value="UniProtKB-KW"/>
</dbReference>
<dbReference type="Gene3D" id="3.40.50.300">
    <property type="entry name" value="P-loop containing nucleotide triphosphate hydrolases"/>
    <property type="match status" value="1"/>
</dbReference>
<dbReference type="GO" id="GO:0005739">
    <property type="term" value="C:mitochondrion"/>
    <property type="evidence" value="ECO:0007669"/>
    <property type="project" value="UniProtKB-SubCell"/>
</dbReference>
<dbReference type="CDD" id="cd03697">
    <property type="entry name" value="EFTU_II"/>
    <property type="match status" value="1"/>
</dbReference>
<dbReference type="InterPro" id="IPR031157">
    <property type="entry name" value="G_TR_CS"/>
</dbReference>
<dbReference type="HAMAP" id="MF_00118_B">
    <property type="entry name" value="EF_Tu_B"/>
    <property type="match status" value="1"/>
</dbReference>
<dbReference type="InterPro" id="IPR050055">
    <property type="entry name" value="EF-Tu_GTPase"/>
</dbReference>
<dbReference type="PROSITE" id="PS51722">
    <property type="entry name" value="G_TR_2"/>
    <property type="match status" value="1"/>
</dbReference>
<dbReference type="InterPro" id="IPR004160">
    <property type="entry name" value="Transl_elong_EFTu/EF1A_C"/>
</dbReference>
<dbReference type="Pfam" id="PF00009">
    <property type="entry name" value="GTP_EFTU"/>
    <property type="match status" value="1"/>
</dbReference>
<evidence type="ECO:0000313" key="12">
    <source>
        <dbReference type="Proteomes" id="UP000187283"/>
    </source>
</evidence>
<evidence type="ECO:0000256" key="2">
    <source>
        <dbReference type="ARBA" id="ARBA00007249"/>
    </source>
</evidence>
<dbReference type="InterPro" id="IPR005225">
    <property type="entry name" value="Small_GTP-bd"/>
</dbReference>
<dbReference type="CDD" id="cd01884">
    <property type="entry name" value="EF_Tu"/>
    <property type="match status" value="1"/>
</dbReference>
<evidence type="ECO:0000256" key="6">
    <source>
        <dbReference type="ARBA" id="ARBA00022946"/>
    </source>
</evidence>
<feature type="domain" description="Tr-type G" evidence="10">
    <location>
        <begin position="293"/>
        <end position="489"/>
    </location>
</feature>
<dbReference type="Pfam" id="PF03143">
    <property type="entry name" value="GTP_EFTU_D3"/>
    <property type="match status" value="1"/>
</dbReference>
<dbReference type="CDD" id="cd03707">
    <property type="entry name" value="EFTU_III"/>
    <property type="match status" value="1"/>
</dbReference>
<dbReference type="PANTHER" id="PTHR43721">
    <property type="entry name" value="ELONGATION FACTOR TU-RELATED"/>
    <property type="match status" value="1"/>
</dbReference>
<dbReference type="NCBIfam" id="NF009372">
    <property type="entry name" value="PRK12735.1"/>
    <property type="match status" value="1"/>
</dbReference>
<keyword evidence="7" id="KW-0496">Mitochondrion</keyword>
<dbReference type="Proteomes" id="UP000187283">
    <property type="component" value="Unassembled WGS sequence"/>
</dbReference>
<dbReference type="Pfam" id="PF03144">
    <property type="entry name" value="GTP_EFTU_D2"/>
    <property type="match status" value="1"/>
</dbReference>
<evidence type="ECO:0000256" key="7">
    <source>
        <dbReference type="ARBA" id="ARBA00023128"/>
    </source>
</evidence>
<comment type="subcellular location">
    <subcellularLocation>
        <location evidence="1">Mitochondrion</location>
    </subcellularLocation>
</comment>
<dbReference type="InterPro" id="IPR036291">
    <property type="entry name" value="NAD(P)-bd_dom_sf"/>
</dbReference>
<keyword evidence="8" id="KW-0342">GTP-binding</keyword>
<dbReference type="NCBIfam" id="NF009373">
    <property type="entry name" value="PRK12736.1"/>
    <property type="match status" value="1"/>
</dbReference>
<dbReference type="OrthoDB" id="2067at2759"/>
<evidence type="ECO:0000256" key="8">
    <source>
        <dbReference type="ARBA" id="ARBA00023134"/>
    </source>
</evidence>
<keyword evidence="12" id="KW-1185">Reference proteome</keyword>
<dbReference type="SUPFAM" id="SSF50447">
    <property type="entry name" value="Translation proteins"/>
    <property type="match status" value="1"/>
</dbReference>
<dbReference type="AlphaFoldDB" id="A0A1R1Y0M5"/>
<gene>
    <name evidence="11" type="ORF">AYI70_g4075</name>
</gene>
<dbReference type="SUPFAM" id="SSF51735">
    <property type="entry name" value="NAD(P)-binding Rossmann-fold domains"/>
    <property type="match status" value="1"/>
</dbReference>
<dbReference type="NCBIfam" id="NF000766">
    <property type="entry name" value="PRK00049.1"/>
    <property type="match status" value="1"/>
</dbReference>
<accession>A0A1R1Y0M5</accession>
<dbReference type="InterPro" id="IPR033720">
    <property type="entry name" value="EFTU_2"/>
</dbReference>
<keyword evidence="5" id="KW-0648">Protein biosynthesis</keyword>
<evidence type="ECO:0000313" key="11">
    <source>
        <dbReference type="EMBL" id="OMJ20492.1"/>
    </source>
</evidence>
<evidence type="ECO:0000256" key="9">
    <source>
        <dbReference type="RuleBase" id="RU004061"/>
    </source>
</evidence>
<dbReference type="InterPro" id="IPR004541">
    <property type="entry name" value="Transl_elong_EFTu/EF1A_bac/org"/>
</dbReference>
<evidence type="ECO:0000259" key="10">
    <source>
        <dbReference type="PROSITE" id="PS51722"/>
    </source>
</evidence>
<evidence type="ECO:0000256" key="4">
    <source>
        <dbReference type="ARBA" id="ARBA00022768"/>
    </source>
</evidence>
<dbReference type="PROSITE" id="PS00301">
    <property type="entry name" value="G_TR_1"/>
    <property type="match status" value="1"/>
</dbReference>
<keyword evidence="4 11" id="KW-0251">Elongation factor</keyword>
<dbReference type="InterPro" id="IPR002347">
    <property type="entry name" value="SDR_fam"/>
</dbReference>
<dbReference type="Gene3D" id="2.40.30.10">
    <property type="entry name" value="Translation factors"/>
    <property type="match status" value="2"/>
</dbReference>
<comment type="similarity">
    <text evidence="2">Belongs to the TRAFAC class translation factor GTPase superfamily. Classic translation factor GTPase family. EF-Tu/EF-1A subfamily.</text>
</comment>
<dbReference type="FunFam" id="2.40.30.10:FF:000001">
    <property type="entry name" value="Elongation factor Tu"/>
    <property type="match status" value="1"/>
</dbReference>
<protein>
    <recommendedName>
        <fullName evidence="9">Elongation factor Tu</fullName>
    </recommendedName>
</protein>
<dbReference type="InterPro" id="IPR027417">
    <property type="entry name" value="P-loop_NTPase"/>
</dbReference>
<dbReference type="InterPro" id="IPR000795">
    <property type="entry name" value="T_Tr_GTP-bd_dom"/>
</dbReference>
<dbReference type="InterPro" id="IPR004161">
    <property type="entry name" value="EFTu-like_2"/>
</dbReference>
<dbReference type="PANTHER" id="PTHR43721:SF36">
    <property type="entry name" value="ELONGATION FACTOR TU, MITOCHONDRIAL"/>
    <property type="match status" value="1"/>
</dbReference>
<dbReference type="SUPFAM" id="SSF52540">
    <property type="entry name" value="P-loop containing nucleoside triphosphate hydrolases"/>
    <property type="match status" value="1"/>
</dbReference>
<dbReference type="FunFam" id="3.40.50.300:FF:000003">
    <property type="entry name" value="Elongation factor Tu"/>
    <property type="match status" value="1"/>
</dbReference>
<reference evidence="11 12" key="1">
    <citation type="submission" date="2017-01" db="EMBL/GenBank/DDBJ databases">
        <authorList>
            <person name="Mah S.A."/>
            <person name="Swanson W.J."/>
            <person name="Moy G.W."/>
            <person name="Vacquier V.D."/>
        </authorList>
    </citation>
    <scope>NUCLEOTIDE SEQUENCE [LARGE SCALE GENOMIC DNA]</scope>
    <source>
        <strain evidence="11 12">GSMNP</strain>
    </source>
</reference>
<keyword evidence="6" id="KW-0809">Transit peptide</keyword>
<evidence type="ECO:0000256" key="3">
    <source>
        <dbReference type="ARBA" id="ARBA00022741"/>
    </source>
</evidence>